<sequence>MRVVIVSGTIPATRPAARRLRLVRRTRGVAPVAGREEPRPLPDDVVPREADVRGAGARPEEEVARAVGRPDDAPEP</sequence>
<evidence type="ECO:0000256" key="1">
    <source>
        <dbReference type="SAM" id="MobiDB-lite"/>
    </source>
</evidence>
<accession>A0ABQ6I553</accession>
<gene>
    <name evidence="2" type="ORF">GCM10025864_26740</name>
</gene>
<protein>
    <submittedName>
        <fullName evidence="2">Uncharacterized protein</fullName>
    </submittedName>
</protein>
<organism evidence="2 3">
    <name type="scientific">Luteimicrobium album</name>
    <dbReference type="NCBI Taxonomy" id="1054550"/>
    <lineage>
        <taxon>Bacteria</taxon>
        <taxon>Bacillati</taxon>
        <taxon>Actinomycetota</taxon>
        <taxon>Actinomycetes</taxon>
        <taxon>Micrococcales</taxon>
        <taxon>Luteimicrobium</taxon>
    </lineage>
</organism>
<dbReference type="EMBL" id="BSUK01000001">
    <property type="protein sequence ID" value="GMA24915.1"/>
    <property type="molecule type" value="Genomic_DNA"/>
</dbReference>
<comment type="caution">
    <text evidence="2">The sequence shown here is derived from an EMBL/GenBank/DDBJ whole genome shotgun (WGS) entry which is preliminary data.</text>
</comment>
<proteinExistence type="predicted"/>
<name>A0ABQ6I553_9MICO</name>
<feature type="compositionally biased region" description="Basic and acidic residues" evidence="1">
    <location>
        <begin position="34"/>
        <end position="76"/>
    </location>
</feature>
<keyword evidence="3" id="KW-1185">Reference proteome</keyword>
<reference evidence="3" key="1">
    <citation type="journal article" date="2019" name="Int. J. Syst. Evol. Microbiol.">
        <title>The Global Catalogue of Microorganisms (GCM) 10K type strain sequencing project: providing services to taxonomists for standard genome sequencing and annotation.</title>
        <authorList>
            <consortium name="The Broad Institute Genomics Platform"/>
            <consortium name="The Broad Institute Genome Sequencing Center for Infectious Disease"/>
            <person name="Wu L."/>
            <person name="Ma J."/>
        </authorList>
    </citation>
    <scope>NUCLEOTIDE SEQUENCE [LARGE SCALE GENOMIC DNA]</scope>
    <source>
        <strain evidence="3">NBRC 106348</strain>
    </source>
</reference>
<dbReference type="Proteomes" id="UP001157091">
    <property type="component" value="Unassembled WGS sequence"/>
</dbReference>
<evidence type="ECO:0000313" key="3">
    <source>
        <dbReference type="Proteomes" id="UP001157091"/>
    </source>
</evidence>
<evidence type="ECO:0000313" key="2">
    <source>
        <dbReference type="EMBL" id="GMA24915.1"/>
    </source>
</evidence>
<feature type="region of interest" description="Disordered" evidence="1">
    <location>
        <begin position="31"/>
        <end position="76"/>
    </location>
</feature>